<dbReference type="EMBL" id="ALJK01000209">
    <property type="protein sequence ID" value="EJN83726.1"/>
    <property type="molecule type" value="Genomic_DNA"/>
</dbReference>
<accession>J3JIN3</accession>
<proteinExistence type="predicted"/>
<dbReference type="PATRIC" id="fig|1115803.3.peg.2379"/>
<reference evidence="1 2" key="1">
    <citation type="submission" date="2012-07" db="EMBL/GenBank/DDBJ databases">
        <authorList>
            <person name="Durkin A.S."/>
            <person name="McCorrison J."/>
            <person name="Torralba M."/>
            <person name="Gillis M."/>
            <person name="Methe B."/>
            <person name="Sutton G."/>
            <person name="Nelson K.E."/>
        </authorList>
    </citation>
    <scope>NUCLEOTIDE SEQUENCE [LARGE SCALE GENOMIC DNA]</scope>
    <source>
        <strain evidence="2">ATCC 12104 / DSM 43013 / CCUG 2238 / JCM 8349 / NCTC 10301 / Howell 279</strain>
    </source>
</reference>
<protein>
    <submittedName>
        <fullName evidence="1">Uncharacterized protein</fullName>
    </submittedName>
</protein>
<organism evidence="1 2">
    <name type="scientific">Actinomyces naeslundii (strain ATCC 12104 / DSM 43013 / CCUG 2238 / JCM 8349 / NCTC 10301 / Howell 279)</name>
    <dbReference type="NCBI Taxonomy" id="1115803"/>
    <lineage>
        <taxon>Bacteria</taxon>
        <taxon>Bacillati</taxon>
        <taxon>Actinomycetota</taxon>
        <taxon>Actinomycetes</taxon>
        <taxon>Actinomycetales</taxon>
        <taxon>Actinomycetaceae</taxon>
        <taxon>Actinomyces</taxon>
    </lineage>
</organism>
<gene>
    <name evidence="1" type="ORF">HMPREF1129_2521</name>
</gene>
<sequence length="57" mass="5946">MMQTDGSAGMAQVAAVHRAAEQAEAWCGVIDRAQRPGHVDELPVAISAEAALNQSEV</sequence>
<dbReference type="Proteomes" id="UP000007814">
    <property type="component" value="Unassembled WGS sequence"/>
</dbReference>
<evidence type="ECO:0000313" key="1">
    <source>
        <dbReference type="EMBL" id="EJN83726.1"/>
    </source>
</evidence>
<dbReference type="GeneID" id="69122939"/>
<evidence type="ECO:0000313" key="2">
    <source>
        <dbReference type="Proteomes" id="UP000007814"/>
    </source>
</evidence>
<dbReference type="RefSeq" id="WP_003785281.1">
    <property type="nucleotide sequence ID" value="NZ_ALJK01000209.1"/>
</dbReference>
<comment type="caution">
    <text evidence="1">The sequence shown here is derived from an EMBL/GenBank/DDBJ whole genome shotgun (WGS) entry which is preliminary data.</text>
</comment>
<name>J3JIN3_ACTNH</name>
<dbReference type="AlphaFoldDB" id="J3JIN3"/>